<feature type="non-terminal residue" evidence="1">
    <location>
        <position position="101"/>
    </location>
</feature>
<dbReference type="AlphaFoldDB" id="X1ESF7"/>
<accession>X1ESF7</accession>
<sequence>MSRETSQSTIDKIETCSGWCYDQLLISDARFDNWIMTDYWLDTHSAECLADCRLAIEATNKGIRYLMNRSPAYDYDYIVPYWMFHFGAAEVTWKSIVEAWV</sequence>
<organism evidence="1">
    <name type="scientific">marine sediment metagenome</name>
    <dbReference type="NCBI Taxonomy" id="412755"/>
    <lineage>
        <taxon>unclassified sequences</taxon>
        <taxon>metagenomes</taxon>
        <taxon>ecological metagenomes</taxon>
    </lineage>
</organism>
<comment type="caution">
    <text evidence="1">The sequence shown here is derived from an EMBL/GenBank/DDBJ whole genome shotgun (WGS) entry which is preliminary data.</text>
</comment>
<reference evidence="1" key="1">
    <citation type="journal article" date="2014" name="Front. Microbiol.">
        <title>High frequency of phylogenetically diverse reductive dehalogenase-homologous genes in deep subseafloor sedimentary metagenomes.</title>
        <authorList>
            <person name="Kawai M."/>
            <person name="Futagami T."/>
            <person name="Toyoda A."/>
            <person name="Takaki Y."/>
            <person name="Nishi S."/>
            <person name="Hori S."/>
            <person name="Arai W."/>
            <person name="Tsubouchi T."/>
            <person name="Morono Y."/>
            <person name="Uchiyama I."/>
            <person name="Ito T."/>
            <person name="Fujiyama A."/>
            <person name="Inagaki F."/>
            <person name="Takami H."/>
        </authorList>
    </citation>
    <scope>NUCLEOTIDE SEQUENCE</scope>
    <source>
        <strain evidence="1">Expedition CK06-06</strain>
    </source>
</reference>
<name>X1ESF7_9ZZZZ</name>
<dbReference type="EMBL" id="BART01035156">
    <property type="protein sequence ID" value="GAH11558.1"/>
    <property type="molecule type" value="Genomic_DNA"/>
</dbReference>
<evidence type="ECO:0000313" key="1">
    <source>
        <dbReference type="EMBL" id="GAH11558.1"/>
    </source>
</evidence>
<gene>
    <name evidence="1" type="ORF">S01H4_59831</name>
</gene>
<protein>
    <submittedName>
        <fullName evidence="1">Uncharacterized protein</fullName>
    </submittedName>
</protein>
<proteinExistence type="predicted"/>